<dbReference type="InterPro" id="IPR039269">
    <property type="entry name" value="ANKFN1"/>
</dbReference>
<dbReference type="Proteomes" id="UP000053258">
    <property type="component" value="Unassembled WGS sequence"/>
</dbReference>
<feature type="compositionally biased region" description="Basic and acidic residues" evidence="1">
    <location>
        <begin position="333"/>
        <end position="351"/>
    </location>
</feature>
<evidence type="ECO:0000313" key="3">
    <source>
        <dbReference type="Proteomes" id="UP000053258"/>
    </source>
</evidence>
<dbReference type="EMBL" id="KL670092">
    <property type="protein sequence ID" value="KFW78345.1"/>
    <property type="molecule type" value="Genomic_DNA"/>
</dbReference>
<reference evidence="2 3" key="1">
    <citation type="submission" date="2014-06" db="EMBL/GenBank/DDBJ databases">
        <title>Genome evolution of avian class.</title>
        <authorList>
            <person name="Zhang G."/>
            <person name="Li C."/>
        </authorList>
    </citation>
    <scope>NUCLEOTIDE SEQUENCE [LARGE SCALE GENOMIC DNA]</scope>
    <source>
        <strain evidence="2">BGI_N305</strain>
    </source>
</reference>
<evidence type="ECO:0000256" key="1">
    <source>
        <dbReference type="SAM" id="MobiDB-lite"/>
    </source>
</evidence>
<dbReference type="AlphaFoldDB" id="A0A093PVU5"/>
<dbReference type="STRING" id="328815.ENSMVIP00005015728"/>
<dbReference type="GO" id="GO:0000132">
    <property type="term" value="P:establishment of mitotic spindle orientation"/>
    <property type="evidence" value="ECO:0007669"/>
    <property type="project" value="TreeGrafter"/>
</dbReference>
<protein>
    <submittedName>
        <fullName evidence="2">Uncharacterized protein</fullName>
    </submittedName>
</protein>
<organism evidence="2 3">
    <name type="scientific">Manacus vitellinus</name>
    <name type="common">golden-collared manakin</name>
    <dbReference type="NCBI Taxonomy" id="328815"/>
    <lineage>
        <taxon>Eukaryota</taxon>
        <taxon>Metazoa</taxon>
        <taxon>Chordata</taxon>
        <taxon>Craniata</taxon>
        <taxon>Vertebrata</taxon>
        <taxon>Euteleostomi</taxon>
        <taxon>Archelosauria</taxon>
        <taxon>Archosauria</taxon>
        <taxon>Dinosauria</taxon>
        <taxon>Saurischia</taxon>
        <taxon>Theropoda</taxon>
        <taxon>Coelurosauria</taxon>
        <taxon>Aves</taxon>
        <taxon>Neognathae</taxon>
        <taxon>Neoaves</taxon>
        <taxon>Telluraves</taxon>
        <taxon>Australaves</taxon>
        <taxon>Passeriformes</taxon>
        <taxon>Pipridae</taxon>
        <taxon>Manacus</taxon>
    </lineage>
</organism>
<feature type="compositionally biased region" description="Low complexity" evidence="1">
    <location>
        <begin position="235"/>
        <end position="248"/>
    </location>
</feature>
<sequence>SFALGLFTVHFCCYKEKFISLYCRLSAVIELDSLKTQQSLREAISDSEVAAAKQRHQQVIDYIQQIDEIWREMRWITEALQYARYKQPAAGLPIKKFVDLSEEHPQKKMSSTSSHLDCLPSPPPSPEARIQRRKAVSDSQPCSDEEGCSEVFLPTDSDYDSSDALSPRELDLIYSSAQDISQQASSGLGGSAPDVLQAHDMKPCLTLQEGLTECGAFDPHAECCTESMSSLTLSGLTSKSTDKSSSSKQPLGFLGKRKLGKHQHYNYFGRQHRWLRVHSETQAGSLSEGVYTQHLMRSPDLSQEPTSSQQVKSPSDGPRSTFVPHASSLPEGEQGKYKEPRQNVHRIHVEPYETTFGAEEGKPWAVSTPSAGHTDVHNAMQQTTGPDEQLGSAVPEVFSSTL</sequence>
<feature type="region of interest" description="Disordered" evidence="1">
    <location>
        <begin position="103"/>
        <end position="155"/>
    </location>
</feature>
<dbReference type="GO" id="GO:0005819">
    <property type="term" value="C:spindle"/>
    <property type="evidence" value="ECO:0007669"/>
    <property type="project" value="TreeGrafter"/>
</dbReference>
<feature type="non-terminal residue" evidence="2">
    <location>
        <position position="1"/>
    </location>
</feature>
<feature type="compositionally biased region" description="Polar residues" evidence="1">
    <location>
        <begin position="300"/>
        <end position="313"/>
    </location>
</feature>
<gene>
    <name evidence="2" type="ORF">N305_11396</name>
</gene>
<proteinExistence type="predicted"/>
<feature type="region of interest" description="Disordered" evidence="1">
    <location>
        <begin position="300"/>
        <end position="402"/>
    </location>
</feature>
<accession>A0A093PVU5</accession>
<name>A0A093PVU5_9PASS</name>
<feature type="non-terminal residue" evidence="2">
    <location>
        <position position="402"/>
    </location>
</feature>
<evidence type="ECO:0000313" key="2">
    <source>
        <dbReference type="EMBL" id="KFW78345.1"/>
    </source>
</evidence>
<feature type="region of interest" description="Disordered" evidence="1">
    <location>
        <begin position="235"/>
        <end position="255"/>
    </location>
</feature>
<keyword evidence="3" id="KW-1185">Reference proteome</keyword>
<dbReference type="PANTHER" id="PTHR21437">
    <property type="entry name" value="WIDE AWAKE"/>
    <property type="match status" value="1"/>
</dbReference>
<dbReference type="PANTHER" id="PTHR21437:SF3">
    <property type="entry name" value="ANKYRIN REPEAT AND FIBRONECTIN TYPE-III DOMAIN-CONTAINING PROTEIN 1"/>
    <property type="match status" value="1"/>
</dbReference>
<dbReference type="GO" id="GO:0061172">
    <property type="term" value="P:regulation of establishment of bipolar cell polarity"/>
    <property type="evidence" value="ECO:0007669"/>
    <property type="project" value="TreeGrafter"/>
</dbReference>
<dbReference type="OrthoDB" id="2428204at2759"/>